<comment type="similarity">
    <text evidence="1">Belongs to the UPF0312 family.</text>
</comment>
<accession>A0ABW2SRA8</accession>
<dbReference type="InterPro" id="IPR007372">
    <property type="entry name" value="Lipid/polyisoprenoid-bd_YceI"/>
</dbReference>
<name>A0ABW2SRA8_9ACTO</name>
<reference evidence="4" key="1">
    <citation type="journal article" date="2019" name="Int. J. Syst. Evol. Microbiol.">
        <title>The Global Catalogue of Microorganisms (GCM) 10K type strain sequencing project: providing services to taxonomists for standard genome sequencing and annotation.</title>
        <authorList>
            <consortium name="The Broad Institute Genomics Platform"/>
            <consortium name="The Broad Institute Genome Sequencing Center for Infectious Disease"/>
            <person name="Wu L."/>
            <person name="Ma J."/>
        </authorList>
    </citation>
    <scope>NUCLEOTIDE SEQUENCE [LARGE SCALE GENOMIC DNA]</scope>
    <source>
        <strain evidence="4">CCUG 56698</strain>
    </source>
</reference>
<organism evidence="3 4">
    <name type="scientific">Schaalia naturae</name>
    <dbReference type="NCBI Taxonomy" id="635203"/>
    <lineage>
        <taxon>Bacteria</taxon>
        <taxon>Bacillati</taxon>
        <taxon>Actinomycetota</taxon>
        <taxon>Actinomycetes</taxon>
        <taxon>Actinomycetales</taxon>
        <taxon>Actinomycetaceae</taxon>
        <taxon>Schaalia</taxon>
    </lineage>
</organism>
<evidence type="ECO:0000313" key="4">
    <source>
        <dbReference type="Proteomes" id="UP001596527"/>
    </source>
</evidence>
<protein>
    <submittedName>
        <fullName evidence="3">YceI family protein</fullName>
    </submittedName>
</protein>
<evidence type="ECO:0000256" key="1">
    <source>
        <dbReference type="ARBA" id="ARBA00008812"/>
    </source>
</evidence>
<dbReference type="Proteomes" id="UP001596527">
    <property type="component" value="Unassembled WGS sequence"/>
</dbReference>
<keyword evidence="4" id="KW-1185">Reference proteome</keyword>
<sequence>MSDLQGKWTIDHAHSTIGFVVRHAVSKVKGEFTDFTSEVVSTGPDTADVTATVQAVSFSSRNEMRDNHIKSADFLDAENFPTLDFTGKVADGKLSGDLTIHGVTRPIAFDLDSIEVAKDPFGGPDFAGTEATAEISRKDFGLTWNQALETGGVLVGDKIKIDLDVSFLRVTE</sequence>
<feature type="domain" description="Lipid/polyisoprenoid-binding YceI-like" evidence="2">
    <location>
        <begin position="7"/>
        <end position="168"/>
    </location>
</feature>
<dbReference type="Pfam" id="PF04264">
    <property type="entry name" value="YceI"/>
    <property type="match status" value="1"/>
</dbReference>
<dbReference type="PANTHER" id="PTHR34406">
    <property type="entry name" value="PROTEIN YCEI"/>
    <property type="match status" value="1"/>
</dbReference>
<gene>
    <name evidence="3" type="ORF">ACFQWG_11820</name>
</gene>
<proteinExistence type="inferred from homology"/>
<evidence type="ECO:0000313" key="3">
    <source>
        <dbReference type="EMBL" id="MFC7581883.1"/>
    </source>
</evidence>
<dbReference type="InterPro" id="IPR036761">
    <property type="entry name" value="TTHA0802/YceI-like_sf"/>
</dbReference>
<evidence type="ECO:0000259" key="2">
    <source>
        <dbReference type="SMART" id="SM00867"/>
    </source>
</evidence>
<dbReference type="RefSeq" id="WP_380975572.1">
    <property type="nucleotide sequence ID" value="NZ_JBHTEF010000001.1"/>
</dbReference>
<dbReference type="SUPFAM" id="SSF101874">
    <property type="entry name" value="YceI-like"/>
    <property type="match status" value="1"/>
</dbReference>
<dbReference type="EMBL" id="JBHTEF010000001">
    <property type="protein sequence ID" value="MFC7581883.1"/>
    <property type="molecule type" value="Genomic_DNA"/>
</dbReference>
<comment type="caution">
    <text evidence="3">The sequence shown here is derived from an EMBL/GenBank/DDBJ whole genome shotgun (WGS) entry which is preliminary data.</text>
</comment>
<dbReference type="PANTHER" id="PTHR34406:SF1">
    <property type="entry name" value="PROTEIN YCEI"/>
    <property type="match status" value="1"/>
</dbReference>
<dbReference type="Gene3D" id="2.40.128.110">
    <property type="entry name" value="Lipid/polyisoprenoid-binding, YceI-like"/>
    <property type="match status" value="1"/>
</dbReference>
<dbReference type="SMART" id="SM00867">
    <property type="entry name" value="YceI"/>
    <property type="match status" value="1"/>
</dbReference>